<evidence type="ECO:0000256" key="1">
    <source>
        <dbReference type="SAM" id="Phobius"/>
    </source>
</evidence>
<dbReference type="GO" id="GO:0003677">
    <property type="term" value="F:DNA binding"/>
    <property type="evidence" value="ECO:0007669"/>
    <property type="project" value="InterPro"/>
</dbReference>
<organism evidence="4">
    <name type="scientific">marine sediment metagenome</name>
    <dbReference type="NCBI Taxonomy" id="412755"/>
    <lineage>
        <taxon>unclassified sequences</taxon>
        <taxon>metagenomes</taxon>
        <taxon>ecological metagenomes</taxon>
    </lineage>
</organism>
<feature type="transmembrane region" description="Helical" evidence="1">
    <location>
        <begin position="6"/>
        <end position="29"/>
    </location>
</feature>
<evidence type="ECO:0000259" key="2">
    <source>
        <dbReference type="SMART" id="SM00278"/>
    </source>
</evidence>
<dbReference type="EMBL" id="BARV01000409">
    <property type="protein sequence ID" value="GAH98015.1"/>
    <property type="molecule type" value="Genomic_DNA"/>
</dbReference>
<dbReference type="NCBIfam" id="TIGR00426">
    <property type="entry name" value="competence protein ComEA helix-hairpin-helix repeat region"/>
    <property type="match status" value="1"/>
</dbReference>
<dbReference type="InterPro" id="IPR004509">
    <property type="entry name" value="Competence_ComEA_HhH"/>
</dbReference>
<dbReference type="InterPro" id="IPR051675">
    <property type="entry name" value="Endo/Exo/Phosphatase_dom_1"/>
</dbReference>
<dbReference type="InterPro" id="IPR003583">
    <property type="entry name" value="Hlx-hairpin-Hlx_DNA-bd_motif"/>
</dbReference>
<keyword evidence="1" id="KW-0812">Transmembrane</keyword>
<dbReference type="SUPFAM" id="SSF47781">
    <property type="entry name" value="RuvA domain 2-like"/>
    <property type="match status" value="1"/>
</dbReference>
<accession>X1KWK7</accession>
<keyword evidence="1" id="KW-1133">Transmembrane helix</keyword>
<evidence type="ECO:0000313" key="3">
    <source>
        <dbReference type="EMBL" id="GAH39295.1"/>
    </source>
</evidence>
<dbReference type="PANTHER" id="PTHR21180">
    <property type="entry name" value="ENDONUCLEASE/EXONUCLEASE/PHOSPHATASE FAMILY DOMAIN-CONTAINING PROTEIN 1"/>
    <property type="match status" value="1"/>
</dbReference>
<protein>
    <recommendedName>
        <fullName evidence="2">Helix-hairpin-helix DNA-binding motif class 1 domain-containing protein</fullName>
    </recommendedName>
</protein>
<evidence type="ECO:0000313" key="4">
    <source>
        <dbReference type="EMBL" id="GAH98015.1"/>
    </source>
</evidence>
<dbReference type="AlphaFoldDB" id="X1KWK7"/>
<sequence length="167" mass="18356">MTTSKFSQYWTLITILLVAIIAISSIVAWSRYSRSQPIEISISPAQELAGRIYIGGAVSNPGFYSLKAGDTIEALVQAAGIQDADLIQLKLYILEPGEEEQPQKIDLNRAEAWLLEALPGIGETRAQAIIDYRQQNGPFHNINELTKVEGIGTATYEKIKHLISVAD</sequence>
<dbReference type="GO" id="GO:0015628">
    <property type="term" value="P:protein secretion by the type II secretion system"/>
    <property type="evidence" value="ECO:0007669"/>
    <property type="project" value="TreeGrafter"/>
</dbReference>
<dbReference type="GO" id="GO:0006281">
    <property type="term" value="P:DNA repair"/>
    <property type="evidence" value="ECO:0007669"/>
    <property type="project" value="InterPro"/>
</dbReference>
<dbReference type="SMART" id="SM00278">
    <property type="entry name" value="HhH1"/>
    <property type="match status" value="2"/>
</dbReference>
<keyword evidence="1" id="KW-0472">Membrane</keyword>
<dbReference type="InterPro" id="IPR010994">
    <property type="entry name" value="RuvA_2-like"/>
</dbReference>
<proteinExistence type="predicted"/>
<comment type="caution">
    <text evidence="4">The sequence shown here is derived from an EMBL/GenBank/DDBJ whole genome shotgun (WGS) entry which is preliminary data.</text>
</comment>
<dbReference type="Pfam" id="PF12836">
    <property type="entry name" value="HHH_3"/>
    <property type="match status" value="1"/>
</dbReference>
<name>X1KWK7_9ZZZZ</name>
<gene>
    <name evidence="3" type="ORF">S03H2_13715</name>
    <name evidence="4" type="ORF">S06H3_01591</name>
</gene>
<dbReference type="Gene3D" id="1.10.150.280">
    <property type="entry name" value="AF1531-like domain"/>
    <property type="match status" value="1"/>
</dbReference>
<dbReference type="PANTHER" id="PTHR21180:SF32">
    <property type="entry name" value="ENDONUCLEASE_EXONUCLEASE_PHOSPHATASE FAMILY DOMAIN-CONTAINING PROTEIN 1"/>
    <property type="match status" value="1"/>
</dbReference>
<reference evidence="4" key="1">
    <citation type="journal article" date="2014" name="Front. Microbiol.">
        <title>High frequency of phylogenetically diverse reductive dehalogenase-homologous genes in deep subseafloor sedimentary metagenomes.</title>
        <authorList>
            <person name="Kawai M."/>
            <person name="Futagami T."/>
            <person name="Toyoda A."/>
            <person name="Takaki Y."/>
            <person name="Nishi S."/>
            <person name="Hori S."/>
            <person name="Arai W."/>
            <person name="Tsubouchi T."/>
            <person name="Morono Y."/>
            <person name="Uchiyama I."/>
            <person name="Ito T."/>
            <person name="Fujiyama A."/>
            <person name="Inagaki F."/>
            <person name="Takami H."/>
        </authorList>
    </citation>
    <scope>NUCLEOTIDE SEQUENCE</scope>
    <source>
        <strain evidence="4">Expedition CK06-06</strain>
    </source>
</reference>
<feature type="domain" description="Helix-hairpin-helix DNA-binding motif class 1" evidence="2">
    <location>
        <begin position="113"/>
        <end position="132"/>
    </location>
</feature>
<feature type="domain" description="Helix-hairpin-helix DNA-binding motif class 1" evidence="2">
    <location>
        <begin position="143"/>
        <end position="162"/>
    </location>
</feature>
<dbReference type="GO" id="GO:0015627">
    <property type="term" value="C:type II protein secretion system complex"/>
    <property type="evidence" value="ECO:0007669"/>
    <property type="project" value="TreeGrafter"/>
</dbReference>
<dbReference type="EMBL" id="BARU01006959">
    <property type="protein sequence ID" value="GAH39295.1"/>
    <property type="molecule type" value="Genomic_DNA"/>
</dbReference>